<feature type="transmembrane region" description="Helical" evidence="1">
    <location>
        <begin position="222"/>
        <end position="242"/>
    </location>
</feature>
<protein>
    <submittedName>
        <fullName evidence="2">DUF3623 domain-containing protein</fullName>
    </submittedName>
</protein>
<dbReference type="InterPro" id="IPR017496">
    <property type="entry name" value="Photo_alph_chp2"/>
</dbReference>
<feature type="transmembrane region" description="Helical" evidence="1">
    <location>
        <begin position="38"/>
        <end position="60"/>
    </location>
</feature>
<feature type="transmembrane region" description="Helical" evidence="1">
    <location>
        <begin position="6"/>
        <end position="26"/>
    </location>
</feature>
<accession>A0A3N2R6T1</accession>
<dbReference type="AlphaFoldDB" id="A0A3N2R6T1"/>
<organism evidence="2 3">
    <name type="scientific">Histidinibacterium lentulum</name>
    <dbReference type="NCBI Taxonomy" id="2480588"/>
    <lineage>
        <taxon>Bacteria</taxon>
        <taxon>Pseudomonadati</taxon>
        <taxon>Pseudomonadota</taxon>
        <taxon>Alphaproteobacteria</taxon>
        <taxon>Rhodobacterales</taxon>
        <taxon>Paracoccaceae</taxon>
        <taxon>Histidinibacterium</taxon>
    </lineage>
</organism>
<feature type="transmembrane region" description="Helical" evidence="1">
    <location>
        <begin position="66"/>
        <end position="87"/>
    </location>
</feature>
<dbReference type="Proteomes" id="UP000268016">
    <property type="component" value="Unassembled WGS sequence"/>
</dbReference>
<dbReference type="NCBIfam" id="TIGR03055">
    <property type="entry name" value="photo_alph_chp2"/>
    <property type="match status" value="1"/>
</dbReference>
<proteinExistence type="predicted"/>
<dbReference type="Pfam" id="PF12291">
    <property type="entry name" value="DUF3623"/>
    <property type="match status" value="1"/>
</dbReference>
<evidence type="ECO:0000313" key="3">
    <source>
        <dbReference type="Proteomes" id="UP000268016"/>
    </source>
</evidence>
<evidence type="ECO:0000313" key="2">
    <source>
        <dbReference type="EMBL" id="ROU03108.1"/>
    </source>
</evidence>
<keyword evidence="1" id="KW-0472">Membrane</keyword>
<keyword evidence="3" id="KW-1185">Reference proteome</keyword>
<feature type="transmembrane region" description="Helical" evidence="1">
    <location>
        <begin position="108"/>
        <end position="130"/>
    </location>
</feature>
<keyword evidence="1" id="KW-1133">Transmembrane helix</keyword>
<feature type="transmembrane region" description="Helical" evidence="1">
    <location>
        <begin position="189"/>
        <end position="210"/>
    </location>
</feature>
<comment type="caution">
    <text evidence="2">The sequence shown here is derived from an EMBL/GenBank/DDBJ whole genome shotgun (WGS) entry which is preliminary data.</text>
</comment>
<sequence>MTSPWIAALTALFIWWFATGVILLVVRRSDRTGGEAHFLSVVLGVPALALGTAALIVTGGDTSVSAVYVSFMGALAIWGWIELTFLSGVVTGPDKRPAPKGATGLRRFAAAWGAVAHHEILLLLGLALVVGLNAGAENTTGLWTYTILFFARIAAKLNLFYGVPRINLEFVPSTLTHVKSHMRQGPVTFAFPLAITALTFATGCFAERLIAAETAGAEIKFALLTAISGLALLEHWFMVLPLPDARLWRWMLPAARPTQD</sequence>
<dbReference type="OrthoDB" id="152369at2"/>
<dbReference type="EMBL" id="RDRB01000003">
    <property type="protein sequence ID" value="ROU03108.1"/>
    <property type="molecule type" value="Genomic_DNA"/>
</dbReference>
<reference evidence="2 3" key="1">
    <citation type="submission" date="2018-10" db="EMBL/GenBank/DDBJ databases">
        <title>Histidinibacterium lentulum gen. nov., sp. nov., a marine bacterium from the culture broth of Picochlorum sp. 122.</title>
        <authorList>
            <person name="Wang G."/>
        </authorList>
    </citation>
    <scope>NUCLEOTIDE SEQUENCE [LARGE SCALE GENOMIC DNA]</scope>
    <source>
        <strain evidence="2 3">B17</strain>
    </source>
</reference>
<feature type="transmembrane region" description="Helical" evidence="1">
    <location>
        <begin position="142"/>
        <end position="161"/>
    </location>
</feature>
<gene>
    <name evidence="2" type="ORF">EAT49_07400</name>
</gene>
<dbReference type="RefSeq" id="WP_123641657.1">
    <property type="nucleotide sequence ID" value="NZ_ML119083.1"/>
</dbReference>
<name>A0A3N2R6T1_9RHOB</name>
<evidence type="ECO:0000256" key="1">
    <source>
        <dbReference type="SAM" id="Phobius"/>
    </source>
</evidence>
<keyword evidence="1" id="KW-0812">Transmembrane</keyword>